<feature type="domain" description="DUF4178" evidence="1">
    <location>
        <begin position="57"/>
        <end position="192"/>
    </location>
</feature>
<dbReference type="Pfam" id="PF13785">
    <property type="entry name" value="DUF4178"/>
    <property type="match status" value="1"/>
</dbReference>
<gene>
    <name evidence="2" type="ORF">SAMN04488095_2938</name>
</gene>
<sequence>MTQRSCPNCGAALPEMLAHARMINCEFCGSSVVLDDDVLRKAGEAGEMLDAPELVTIGRAVRLPQGQFTAWGHVRYDYGLGHWDEYYGELNGDWCWLSVDEGDIALQFKVEGKGLVATDFRPLAQVEIGGTKYTCTETDHATAIAFRGQLPEPVAIGDTHRYANFQGVGARIASAEMWDGGHALFVGEWIDPFDLRPA</sequence>
<evidence type="ECO:0000313" key="2">
    <source>
        <dbReference type="EMBL" id="SFJ51135.1"/>
    </source>
</evidence>
<protein>
    <recommendedName>
        <fullName evidence="1">DUF4178 domain-containing protein</fullName>
    </recommendedName>
</protein>
<evidence type="ECO:0000259" key="1">
    <source>
        <dbReference type="Pfam" id="PF13785"/>
    </source>
</evidence>
<reference evidence="2 3" key="1">
    <citation type="submission" date="2016-10" db="EMBL/GenBank/DDBJ databases">
        <authorList>
            <person name="de Groot N.N."/>
        </authorList>
    </citation>
    <scope>NUCLEOTIDE SEQUENCE [LARGE SCALE GENOMIC DNA]</scope>
    <source>
        <strain evidence="2 3">DSM 19073</strain>
    </source>
</reference>
<organism evidence="2 3">
    <name type="scientific">Jannaschia pohangensis</name>
    <dbReference type="NCBI Taxonomy" id="390807"/>
    <lineage>
        <taxon>Bacteria</taxon>
        <taxon>Pseudomonadati</taxon>
        <taxon>Pseudomonadota</taxon>
        <taxon>Alphaproteobacteria</taxon>
        <taxon>Rhodobacterales</taxon>
        <taxon>Roseobacteraceae</taxon>
        <taxon>Jannaschia</taxon>
    </lineage>
</organism>
<dbReference type="OrthoDB" id="228033at2"/>
<proteinExistence type="predicted"/>
<dbReference type="RefSeq" id="WP_092783245.1">
    <property type="nucleotide sequence ID" value="NZ_FORA01000004.1"/>
</dbReference>
<keyword evidence="3" id="KW-1185">Reference proteome</keyword>
<name>A0A1I3RXJ7_9RHOB</name>
<dbReference type="STRING" id="390807.SAMN04488095_2938"/>
<accession>A0A1I3RXJ7</accession>
<evidence type="ECO:0000313" key="3">
    <source>
        <dbReference type="Proteomes" id="UP000199110"/>
    </source>
</evidence>
<dbReference type="InterPro" id="IPR025235">
    <property type="entry name" value="DUF4178"/>
</dbReference>
<dbReference type="Proteomes" id="UP000199110">
    <property type="component" value="Unassembled WGS sequence"/>
</dbReference>
<dbReference type="AlphaFoldDB" id="A0A1I3RXJ7"/>
<dbReference type="EMBL" id="FORA01000004">
    <property type="protein sequence ID" value="SFJ51135.1"/>
    <property type="molecule type" value="Genomic_DNA"/>
</dbReference>